<sequence>MSTKHVRTTGDLVRFGASLRLDCSGCGAARTLSGPEAVQTFGLAPLTHARARAKCSRCGVKAARIVVLPPL</sequence>
<reference evidence="1 2" key="1">
    <citation type="submission" date="2020-08" db="EMBL/GenBank/DDBJ databases">
        <title>Genome sequence of Sphingomonas sediminicola KACC 15039T.</title>
        <authorList>
            <person name="Hyun D.-W."/>
            <person name="Bae J.-W."/>
        </authorList>
    </citation>
    <scope>NUCLEOTIDE SEQUENCE [LARGE SCALE GENOMIC DNA]</scope>
    <source>
        <strain evidence="1 2">KACC 15039</strain>
    </source>
</reference>
<gene>
    <name evidence="1" type="ORF">H9L14_02000</name>
</gene>
<name>A0ABX6T893_9SPHN</name>
<protein>
    <submittedName>
        <fullName evidence="1">Uncharacterized protein</fullName>
    </submittedName>
</protein>
<evidence type="ECO:0000313" key="2">
    <source>
        <dbReference type="Proteomes" id="UP000516105"/>
    </source>
</evidence>
<evidence type="ECO:0000313" key="1">
    <source>
        <dbReference type="EMBL" id="QNP46069.1"/>
    </source>
</evidence>
<dbReference type="EMBL" id="CP060782">
    <property type="protein sequence ID" value="QNP46069.1"/>
    <property type="molecule type" value="Genomic_DNA"/>
</dbReference>
<organism evidence="1 2">
    <name type="scientific">Sphingomonas sediminicola</name>
    <dbReference type="NCBI Taxonomy" id="386874"/>
    <lineage>
        <taxon>Bacteria</taxon>
        <taxon>Pseudomonadati</taxon>
        <taxon>Pseudomonadota</taxon>
        <taxon>Alphaproteobacteria</taxon>
        <taxon>Sphingomonadales</taxon>
        <taxon>Sphingomonadaceae</taxon>
        <taxon>Sphingomonas</taxon>
    </lineage>
</organism>
<dbReference type="Proteomes" id="UP000516105">
    <property type="component" value="Chromosome"/>
</dbReference>
<keyword evidence="2" id="KW-1185">Reference proteome</keyword>
<dbReference type="RefSeq" id="WP_187709022.1">
    <property type="nucleotide sequence ID" value="NZ_CP060782.1"/>
</dbReference>
<accession>A0ABX6T893</accession>
<proteinExistence type="predicted"/>